<dbReference type="Proteomes" id="UP000050497">
    <property type="component" value="Unassembled WGS sequence"/>
</dbReference>
<dbReference type="Proteomes" id="UP000182800">
    <property type="component" value="Unassembled WGS sequence"/>
</dbReference>
<protein>
    <submittedName>
        <fullName evidence="1">Uncharacterized protein</fullName>
    </submittedName>
</protein>
<dbReference type="OrthoDB" id="8737571at2"/>
<evidence type="ECO:0000313" key="4">
    <source>
        <dbReference type="Proteomes" id="UP000182800"/>
    </source>
</evidence>
<accession>A0A0P8A4H6</accession>
<dbReference type="PATRIC" id="fig|1653334.4.peg.377"/>
<sequence>MSSSALPAFHSTTIKDALVRLFPFGTRTIEGQIHEFPLIPSDLFAGAAFLIEHGDLYRRIAPEGPQSKATGVRFSLTPEERRGCETIGEEWIKTFREENSELLNAQAIQAYWDVLIKHQGEPLRPGEKLSEASVEICHAAMALLVISDRACHEIGFRSREPDWFSLFTRGETLNHQSTIEDEINNDRWHVRNRAFNDTICIVADQQVARVLPKSRTPAVGCTMRTLTENLALLPPSGGVNMHWFHPVGDPKHDGNALNVLAIPYPYRIAASDFKPGNRNITEPDGSWNWFTLTQSWLPDNKKAVAQFVLELIREAEKDCGTVHGVVFPEYALNWETYTELVQHIRTDAPGVEFIVAGSSGDEEGAKGNFVLTTTFEEAKQERKALTYSRAKHHRWRLDKAQIREYGLASALDPHIFWWEDIAIEPRKVGLTAFRKRSIFSTLICEDLARSEPCHSAVRSVGPNLVFVLLMDGPQIASRWSARYATSLADDPGCAVLTLTCKGLIQRVNTMGRRPQNNAVALWKDDVNSVSSLDLPNGAAALLLTLSAESTQEATLDGRTTAAAAAWRYHSHVPIFPNEKAKQALSRSAP</sequence>
<keyword evidence="4" id="KW-1185">Reference proteome</keyword>
<organism evidence="1 3">
    <name type="scientific">Saliniramus fredricksonii</name>
    <dbReference type="NCBI Taxonomy" id="1653334"/>
    <lineage>
        <taxon>Bacteria</taxon>
        <taxon>Pseudomonadati</taxon>
        <taxon>Pseudomonadota</taxon>
        <taxon>Alphaproteobacteria</taxon>
        <taxon>Hyphomicrobiales</taxon>
        <taxon>Salinarimonadaceae</taxon>
        <taxon>Saliniramus</taxon>
    </lineage>
</organism>
<reference evidence="1 3" key="1">
    <citation type="submission" date="2015-09" db="EMBL/GenBank/DDBJ databases">
        <title>Identification and resolution of microdiversity through metagenomic sequencing of parallel consortia.</title>
        <authorList>
            <person name="Nelson W.C."/>
            <person name="Romine M.F."/>
            <person name="Lindemann S.R."/>
        </authorList>
    </citation>
    <scope>NUCLEOTIDE SEQUENCE [LARGE SCALE GENOMIC DNA]</scope>
    <source>
        <strain evidence="1">HL-109</strain>
    </source>
</reference>
<evidence type="ECO:0000313" key="3">
    <source>
        <dbReference type="Proteomes" id="UP000050497"/>
    </source>
</evidence>
<dbReference type="AlphaFoldDB" id="A0A0P8A4H6"/>
<evidence type="ECO:0000313" key="1">
    <source>
        <dbReference type="EMBL" id="KPQ10158.1"/>
    </source>
</evidence>
<dbReference type="EMBL" id="FMBM01000001">
    <property type="protein sequence ID" value="SCC79211.1"/>
    <property type="molecule type" value="Genomic_DNA"/>
</dbReference>
<comment type="caution">
    <text evidence="1">The sequence shown here is derived from an EMBL/GenBank/DDBJ whole genome shotgun (WGS) entry which is preliminary data.</text>
</comment>
<name>A0A0P8A4H6_9HYPH</name>
<gene>
    <name evidence="2" type="ORF">GA0071312_0744</name>
    <name evidence="1" type="ORF">HLUCCO17_11995</name>
</gene>
<dbReference type="RefSeq" id="WP_074443654.1">
    <property type="nucleotide sequence ID" value="NZ_FMBM01000001.1"/>
</dbReference>
<proteinExistence type="predicted"/>
<reference evidence="2 4" key="2">
    <citation type="submission" date="2016-08" db="EMBL/GenBank/DDBJ databases">
        <authorList>
            <person name="Varghese N."/>
            <person name="Submissions Spin"/>
        </authorList>
    </citation>
    <scope>NUCLEOTIDE SEQUENCE [LARGE SCALE GENOMIC DNA]</scope>
    <source>
        <strain evidence="2 4">HL-109</strain>
    </source>
</reference>
<dbReference type="InterPro" id="IPR036526">
    <property type="entry name" value="C-N_Hydrolase_sf"/>
</dbReference>
<dbReference type="EMBL" id="LJSX01000018">
    <property type="protein sequence ID" value="KPQ10158.1"/>
    <property type="molecule type" value="Genomic_DNA"/>
</dbReference>
<dbReference type="SUPFAM" id="SSF56317">
    <property type="entry name" value="Carbon-nitrogen hydrolase"/>
    <property type="match status" value="1"/>
</dbReference>
<dbReference type="STRING" id="1653334.GA0071312_0744"/>
<evidence type="ECO:0000313" key="2">
    <source>
        <dbReference type="EMBL" id="SCC79211.1"/>
    </source>
</evidence>